<dbReference type="AlphaFoldDB" id="A0AAV4NRR6"/>
<comment type="caution">
    <text evidence="10">The sequence shown here is derived from an EMBL/GenBank/DDBJ whole genome shotgun (WGS) entry which is preliminary data.</text>
</comment>
<evidence type="ECO:0000256" key="8">
    <source>
        <dbReference type="SAM" id="Coils"/>
    </source>
</evidence>
<dbReference type="Proteomes" id="UP001054945">
    <property type="component" value="Unassembled WGS sequence"/>
</dbReference>
<evidence type="ECO:0000313" key="11">
    <source>
        <dbReference type="Proteomes" id="UP001054945"/>
    </source>
</evidence>
<dbReference type="InterPro" id="IPR024872">
    <property type="entry name" value="HEXIM"/>
</dbReference>
<evidence type="ECO:0000256" key="5">
    <source>
        <dbReference type="ARBA" id="ARBA00023054"/>
    </source>
</evidence>
<evidence type="ECO:0000256" key="9">
    <source>
        <dbReference type="SAM" id="MobiDB-lite"/>
    </source>
</evidence>
<proteinExistence type="inferred from homology"/>
<evidence type="ECO:0000256" key="3">
    <source>
        <dbReference type="ARBA" id="ARBA00022491"/>
    </source>
</evidence>
<dbReference type="EMBL" id="BPLR01003594">
    <property type="protein sequence ID" value="GIX86465.1"/>
    <property type="molecule type" value="Genomic_DNA"/>
</dbReference>
<feature type="compositionally biased region" description="Acidic residues" evidence="9">
    <location>
        <begin position="1"/>
        <end position="20"/>
    </location>
</feature>
<dbReference type="GO" id="GO:0000122">
    <property type="term" value="P:negative regulation of transcription by RNA polymerase II"/>
    <property type="evidence" value="ECO:0007669"/>
    <property type="project" value="InterPro"/>
</dbReference>
<feature type="compositionally biased region" description="Basic residues" evidence="9">
    <location>
        <begin position="34"/>
        <end position="47"/>
    </location>
</feature>
<sequence length="316" mass="36183">MISEQDEGAELAQELNEDEKMDSSNVKITSEHTKPKRRRRGKGRKQRKESGAAIGETHADDKAGETKSWNSDEDLDCESLPIPQSIIVRPINVPKAPENSTSFIIDDHNECHLYMSFETPHLNKSGQEYHDENDPVYHNIDYEYESPQDFDNSMYFDRDFEMSYNNNRFEELMRLSRNKLMSGVVDLESRLRNLNEQLGTINPTNLLEKLQSELLELQEKNNELKEFNNKVTNVQKQIEKGSALPQDFSFIMTPDGVLNPNYVPSKYFSDSDESGGNRMTTLDKQSATLTDNCSTSVNANELTTNHSPVHDEHLNL</sequence>
<dbReference type="GO" id="GO:0004861">
    <property type="term" value="F:cyclin-dependent protein serine/threonine kinase inhibitor activity"/>
    <property type="evidence" value="ECO:0007669"/>
    <property type="project" value="InterPro"/>
</dbReference>
<dbReference type="GO" id="GO:0005654">
    <property type="term" value="C:nucleoplasm"/>
    <property type="evidence" value="ECO:0007669"/>
    <property type="project" value="TreeGrafter"/>
</dbReference>
<evidence type="ECO:0000256" key="2">
    <source>
        <dbReference type="ARBA" id="ARBA00008409"/>
    </source>
</evidence>
<dbReference type="Pfam" id="PF15313">
    <property type="entry name" value="HEXIM"/>
    <property type="match status" value="1"/>
</dbReference>
<reference evidence="10 11" key="1">
    <citation type="submission" date="2021-06" db="EMBL/GenBank/DDBJ databases">
        <title>Caerostris extrusa draft genome.</title>
        <authorList>
            <person name="Kono N."/>
            <person name="Arakawa K."/>
        </authorList>
    </citation>
    <scope>NUCLEOTIDE SEQUENCE [LARGE SCALE GENOMIC DNA]</scope>
</reference>
<dbReference type="GO" id="GO:0097322">
    <property type="term" value="F:7SK snRNA binding"/>
    <property type="evidence" value="ECO:0007669"/>
    <property type="project" value="TreeGrafter"/>
</dbReference>
<comment type="similarity">
    <text evidence="2">Belongs to the HEXIM family.</text>
</comment>
<dbReference type="PANTHER" id="PTHR13469">
    <property type="entry name" value="HEXAMETHYLENE BISACETAMIDE INDUCIBLE 1"/>
    <property type="match status" value="1"/>
</dbReference>
<protein>
    <submittedName>
        <fullName evidence="10">Uncharacterized protein</fullName>
    </submittedName>
</protein>
<comment type="subcellular location">
    <subcellularLocation>
        <location evidence="1">Nucleus</location>
    </subcellularLocation>
</comment>
<organism evidence="10 11">
    <name type="scientific">Caerostris extrusa</name>
    <name type="common">Bark spider</name>
    <name type="synonym">Caerostris bankana</name>
    <dbReference type="NCBI Taxonomy" id="172846"/>
    <lineage>
        <taxon>Eukaryota</taxon>
        <taxon>Metazoa</taxon>
        <taxon>Ecdysozoa</taxon>
        <taxon>Arthropoda</taxon>
        <taxon>Chelicerata</taxon>
        <taxon>Arachnida</taxon>
        <taxon>Araneae</taxon>
        <taxon>Araneomorphae</taxon>
        <taxon>Entelegynae</taxon>
        <taxon>Araneoidea</taxon>
        <taxon>Araneidae</taxon>
        <taxon>Caerostris</taxon>
    </lineage>
</organism>
<keyword evidence="11" id="KW-1185">Reference proteome</keyword>
<evidence type="ECO:0000256" key="7">
    <source>
        <dbReference type="ARBA" id="ARBA00023242"/>
    </source>
</evidence>
<feature type="coiled-coil region" evidence="8">
    <location>
        <begin position="177"/>
        <end position="237"/>
    </location>
</feature>
<dbReference type="PRINTS" id="PR02094">
    <property type="entry name" value="HEXIMFAMILY"/>
</dbReference>
<feature type="region of interest" description="Disordered" evidence="9">
    <location>
        <begin position="1"/>
        <end position="76"/>
    </location>
</feature>
<keyword evidence="5 8" id="KW-0175">Coiled coil</keyword>
<evidence type="ECO:0000256" key="4">
    <source>
        <dbReference type="ARBA" id="ARBA00023015"/>
    </source>
</evidence>
<dbReference type="GO" id="GO:0005737">
    <property type="term" value="C:cytoplasm"/>
    <property type="evidence" value="ECO:0007669"/>
    <property type="project" value="InterPro"/>
</dbReference>
<name>A0AAV4NRR6_CAEEX</name>
<accession>A0AAV4NRR6</accession>
<keyword evidence="7" id="KW-0539">Nucleus</keyword>
<keyword evidence="6" id="KW-0804">Transcription</keyword>
<dbReference type="PANTHER" id="PTHR13469:SF9">
    <property type="entry name" value="HEXAMETHYLENE BIS-ACETAMIDE-INDUCIBLE PROTEIN"/>
    <property type="match status" value="1"/>
</dbReference>
<evidence type="ECO:0000256" key="1">
    <source>
        <dbReference type="ARBA" id="ARBA00004123"/>
    </source>
</evidence>
<gene>
    <name evidence="10" type="primary">AVEN_191321_1</name>
    <name evidence="10" type="ORF">CEXT_560961</name>
</gene>
<evidence type="ECO:0000313" key="10">
    <source>
        <dbReference type="EMBL" id="GIX86465.1"/>
    </source>
</evidence>
<evidence type="ECO:0000256" key="6">
    <source>
        <dbReference type="ARBA" id="ARBA00023163"/>
    </source>
</evidence>
<dbReference type="Gene3D" id="6.10.250.2910">
    <property type="match status" value="1"/>
</dbReference>
<keyword evidence="4" id="KW-0805">Transcription regulation</keyword>
<keyword evidence="3" id="KW-0678">Repressor</keyword>